<gene>
    <name evidence="1" type="ORF">SCARR_00334</name>
</gene>
<dbReference type="Gene3D" id="3.40.1620.10">
    <property type="entry name" value="YefM-like domain"/>
    <property type="match status" value="1"/>
</dbReference>
<keyword evidence="2" id="KW-1185">Reference proteome</keyword>
<sequence length="73" mass="8326">MTVTASVLRKDIYHLLDHVLETGQPLAVQRKTGTVKIVAEQPSTKMSRLRKRECIQGDPEELVHSDWSGEWKP</sequence>
<dbReference type="AlphaFoldDB" id="A0A6C2UDJ9"/>
<dbReference type="EMBL" id="CAAHFH010000001">
    <property type="protein sequence ID" value="VGO18282.1"/>
    <property type="molecule type" value="Genomic_DNA"/>
</dbReference>
<name>A0A6C2UDJ9_9BACT</name>
<reference evidence="1 2" key="1">
    <citation type="submission" date="2019-04" db="EMBL/GenBank/DDBJ databases">
        <authorList>
            <person name="Van Vliet M D."/>
        </authorList>
    </citation>
    <scope>NUCLEOTIDE SEQUENCE [LARGE SCALE GENOMIC DNA]</scope>
    <source>
        <strain evidence="1 2">F21</strain>
    </source>
</reference>
<protein>
    <recommendedName>
        <fullName evidence="3">Antitoxin</fullName>
    </recommendedName>
</protein>
<evidence type="ECO:0000313" key="1">
    <source>
        <dbReference type="EMBL" id="VGO18282.1"/>
    </source>
</evidence>
<evidence type="ECO:0008006" key="3">
    <source>
        <dbReference type="Google" id="ProtNLM"/>
    </source>
</evidence>
<organism evidence="1 2">
    <name type="scientific">Pontiella sulfatireligans</name>
    <dbReference type="NCBI Taxonomy" id="2750658"/>
    <lineage>
        <taxon>Bacteria</taxon>
        <taxon>Pseudomonadati</taxon>
        <taxon>Kiritimatiellota</taxon>
        <taxon>Kiritimatiellia</taxon>
        <taxon>Kiritimatiellales</taxon>
        <taxon>Pontiellaceae</taxon>
        <taxon>Pontiella</taxon>
    </lineage>
</organism>
<evidence type="ECO:0000313" key="2">
    <source>
        <dbReference type="Proteomes" id="UP000346198"/>
    </source>
</evidence>
<dbReference type="Proteomes" id="UP000346198">
    <property type="component" value="Unassembled WGS sequence"/>
</dbReference>
<proteinExistence type="predicted"/>
<dbReference type="RefSeq" id="WP_136059785.1">
    <property type="nucleotide sequence ID" value="NZ_CAAHFH010000001.1"/>
</dbReference>
<accession>A0A6C2UDJ9</accession>